<dbReference type="Gene3D" id="3.30.470.20">
    <property type="entry name" value="ATP-grasp fold, B domain"/>
    <property type="match status" value="1"/>
</dbReference>
<protein>
    <recommendedName>
        <fullName evidence="4">Biotin carboxylation domain-containing protein</fullName>
    </recommendedName>
</protein>
<dbReference type="GO" id="GO:0003989">
    <property type="term" value="F:acetyl-CoA carboxylase activity"/>
    <property type="evidence" value="ECO:0007669"/>
    <property type="project" value="InterPro"/>
</dbReference>
<name>A0A165WDP0_9AGAM</name>
<feature type="non-terminal residue" evidence="5">
    <location>
        <position position="124"/>
    </location>
</feature>
<dbReference type="InterPro" id="IPR049076">
    <property type="entry name" value="ACCA"/>
</dbReference>
<evidence type="ECO:0000259" key="4">
    <source>
        <dbReference type="PROSITE" id="PS50979"/>
    </source>
</evidence>
<dbReference type="InterPro" id="IPR049074">
    <property type="entry name" value="ACCA_BT"/>
</dbReference>
<dbReference type="EMBL" id="KV428971">
    <property type="protein sequence ID" value="KZT31025.1"/>
    <property type="molecule type" value="Genomic_DNA"/>
</dbReference>
<organism evidence="5 6">
    <name type="scientific">Sistotremastrum suecicum HHB10207 ss-3</name>
    <dbReference type="NCBI Taxonomy" id="1314776"/>
    <lineage>
        <taxon>Eukaryota</taxon>
        <taxon>Fungi</taxon>
        <taxon>Dikarya</taxon>
        <taxon>Basidiomycota</taxon>
        <taxon>Agaricomycotina</taxon>
        <taxon>Agaricomycetes</taxon>
        <taxon>Sistotremastrales</taxon>
        <taxon>Sistotremastraceae</taxon>
        <taxon>Sistotremastrum</taxon>
    </lineage>
</organism>
<evidence type="ECO:0000256" key="3">
    <source>
        <dbReference type="ARBA" id="ARBA00022840"/>
    </source>
</evidence>
<dbReference type="InterPro" id="IPR011054">
    <property type="entry name" value="Rudment_hybrid_motif"/>
</dbReference>
<dbReference type="GO" id="GO:0005524">
    <property type="term" value="F:ATP binding"/>
    <property type="evidence" value="ECO:0007669"/>
    <property type="project" value="UniProtKB-KW"/>
</dbReference>
<dbReference type="GO" id="GO:0006633">
    <property type="term" value="P:fatty acid biosynthetic process"/>
    <property type="evidence" value="ECO:0007669"/>
    <property type="project" value="TreeGrafter"/>
</dbReference>
<dbReference type="GO" id="GO:0005739">
    <property type="term" value="C:mitochondrion"/>
    <property type="evidence" value="ECO:0007669"/>
    <property type="project" value="TreeGrafter"/>
</dbReference>
<evidence type="ECO:0000313" key="5">
    <source>
        <dbReference type="EMBL" id="KZT31025.1"/>
    </source>
</evidence>
<dbReference type="STRING" id="1314776.A0A165WDP0"/>
<gene>
    <name evidence="5" type="ORF">SISSUDRAFT_975135</name>
</gene>
<dbReference type="PANTHER" id="PTHR45728">
    <property type="entry name" value="ACETYL-COA CARBOXYLASE, ISOFORM A"/>
    <property type="match status" value="1"/>
</dbReference>
<sequence length="124" mass="14048">MAVALKELSIRGDFRTTVEYLIKLLETQVFADNNFTTGWLDTLIRNRLTAERPKVSFAVICGAVRKAHVVSEECWTEHKRIVDKGQVPAPDTLKTGFGVDFIYEGVRYSFTTARSSVTTWALYL</sequence>
<keyword evidence="6" id="KW-1185">Reference proteome</keyword>
<dbReference type="PANTHER" id="PTHR45728:SF3">
    <property type="entry name" value="ACETYL-COA CARBOXYLASE"/>
    <property type="match status" value="1"/>
</dbReference>
<dbReference type="SUPFAM" id="SSF51246">
    <property type="entry name" value="Rudiment single hybrid motif"/>
    <property type="match status" value="1"/>
</dbReference>
<dbReference type="OrthoDB" id="3196667at2759"/>
<evidence type="ECO:0000256" key="1">
    <source>
        <dbReference type="ARBA" id="ARBA00022598"/>
    </source>
</evidence>
<proteinExistence type="predicted"/>
<dbReference type="InterPro" id="IPR011764">
    <property type="entry name" value="Biotin_carboxylation_dom"/>
</dbReference>
<dbReference type="Proteomes" id="UP000076798">
    <property type="component" value="Unassembled WGS sequence"/>
</dbReference>
<keyword evidence="3" id="KW-0067">ATP-binding</keyword>
<dbReference type="PROSITE" id="PS50979">
    <property type="entry name" value="BC"/>
    <property type="match status" value="1"/>
</dbReference>
<feature type="domain" description="Biotin carboxylation" evidence="4">
    <location>
        <begin position="1"/>
        <end position="45"/>
    </location>
</feature>
<reference evidence="5 6" key="1">
    <citation type="journal article" date="2016" name="Mol. Biol. Evol.">
        <title>Comparative Genomics of Early-Diverging Mushroom-Forming Fungi Provides Insights into the Origins of Lignocellulose Decay Capabilities.</title>
        <authorList>
            <person name="Nagy L.G."/>
            <person name="Riley R."/>
            <person name="Tritt A."/>
            <person name="Adam C."/>
            <person name="Daum C."/>
            <person name="Floudas D."/>
            <person name="Sun H."/>
            <person name="Yadav J.S."/>
            <person name="Pangilinan J."/>
            <person name="Larsson K.H."/>
            <person name="Matsuura K."/>
            <person name="Barry K."/>
            <person name="Labutti K."/>
            <person name="Kuo R."/>
            <person name="Ohm R.A."/>
            <person name="Bhattacharya S.S."/>
            <person name="Shirouzu T."/>
            <person name="Yoshinaga Y."/>
            <person name="Martin F.M."/>
            <person name="Grigoriev I.V."/>
            <person name="Hibbett D.S."/>
        </authorList>
    </citation>
    <scope>NUCLEOTIDE SEQUENCE [LARGE SCALE GENOMIC DNA]</scope>
    <source>
        <strain evidence="5 6">HHB10207 ss-3</strain>
    </source>
</reference>
<dbReference type="Pfam" id="PF21385">
    <property type="entry name" value="ACCA_BT"/>
    <property type="match status" value="1"/>
</dbReference>
<keyword evidence="1" id="KW-0436">Ligase</keyword>
<accession>A0A165WDP0</accession>
<evidence type="ECO:0000256" key="2">
    <source>
        <dbReference type="ARBA" id="ARBA00022741"/>
    </source>
</evidence>
<dbReference type="AlphaFoldDB" id="A0A165WDP0"/>
<keyword evidence="2" id="KW-0547">Nucleotide-binding</keyword>
<evidence type="ECO:0000313" key="6">
    <source>
        <dbReference type="Proteomes" id="UP000076798"/>
    </source>
</evidence>